<feature type="transmembrane region" description="Helical" evidence="1">
    <location>
        <begin position="130"/>
        <end position="153"/>
    </location>
</feature>
<accession>A0A135I1H5</accession>
<sequence length="171" mass="18286">MFGISQLGWVHTLGSLPAIPLAVYMFARHGRIVPRSRAGVAYFISMLIGATTVFLVAHQPVSYGIGAATIVLLLTGYGIGHVSNLGNAGKYLETILLSLTAFLLMVPAVSETLRRVPDGHPLVTDLNSPLLLGAQACILVILVVGVTAQMIHLRRQGRLAARSHHAKTFLE</sequence>
<evidence type="ECO:0000256" key="1">
    <source>
        <dbReference type="SAM" id="Phobius"/>
    </source>
</evidence>
<keyword evidence="1" id="KW-0812">Transmembrane</keyword>
<evidence type="ECO:0000313" key="3">
    <source>
        <dbReference type="Proteomes" id="UP000070107"/>
    </source>
</evidence>
<evidence type="ECO:0000313" key="2">
    <source>
        <dbReference type="EMBL" id="KXF79294.1"/>
    </source>
</evidence>
<dbReference type="RefSeq" id="WP_068880631.1">
    <property type="nucleotide sequence ID" value="NZ_LNTU01000001.1"/>
</dbReference>
<dbReference type="EMBL" id="LNTU01000001">
    <property type="protein sequence ID" value="KXF79294.1"/>
    <property type="molecule type" value="Genomic_DNA"/>
</dbReference>
<dbReference type="OrthoDB" id="6196651at2"/>
<feature type="transmembrane region" description="Helical" evidence="1">
    <location>
        <begin position="6"/>
        <end position="27"/>
    </location>
</feature>
<gene>
    <name evidence="2" type="ORF">ATN84_06160</name>
</gene>
<keyword evidence="1" id="KW-0472">Membrane</keyword>
<keyword evidence="3" id="KW-1185">Reference proteome</keyword>
<name>A0A135I1H5_9HYPH</name>
<proteinExistence type="predicted"/>
<dbReference type="STRING" id="1494590.ATN84_06160"/>
<feature type="transmembrane region" description="Helical" evidence="1">
    <location>
        <begin position="63"/>
        <end position="79"/>
    </location>
</feature>
<dbReference type="Proteomes" id="UP000070107">
    <property type="component" value="Unassembled WGS sequence"/>
</dbReference>
<dbReference type="AlphaFoldDB" id="A0A135I1H5"/>
<keyword evidence="1" id="KW-1133">Transmembrane helix</keyword>
<feature type="transmembrane region" description="Helical" evidence="1">
    <location>
        <begin position="91"/>
        <end position="110"/>
    </location>
</feature>
<feature type="transmembrane region" description="Helical" evidence="1">
    <location>
        <begin position="39"/>
        <end position="57"/>
    </location>
</feature>
<organism evidence="2 3">
    <name type="scientific">Paramesorhizobium deserti</name>
    <dbReference type="NCBI Taxonomy" id="1494590"/>
    <lineage>
        <taxon>Bacteria</taxon>
        <taxon>Pseudomonadati</taxon>
        <taxon>Pseudomonadota</taxon>
        <taxon>Alphaproteobacteria</taxon>
        <taxon>Hyphomicrobiales</taxon>
        <taxon>Phyllobacteriaceae</taxon>
        <taxon>Paramesorhizobium</taxon>
    </lineage>
</organism>
<comment type="caution">
    <text evidence="2">The sequence shown here is derived from an EMBL/GenBank/DDBJ whole genome shotgun (WGS) entry which is preliminary data.</text>
</comment>
<reference evidence="2 3" key="1">
    <citation type="submission" date="2015-11" db="EMBL/GenBank/DDBJ databases">
        <title>Draft genome sequence of Paramesorhizobium deserti A-3-E, a strain highly resistant to diverse beta-lactam antibiotics.</title>
        <authorList>
            <person name="Lv R."/>
            <person name="Yang X."/>
            <person name="Fang N."/>
            <person name="Guo J."/>
            <person name="Luo X."/>
            <person name="Peng F."/>
            <person name="Yang R."/>
            <person name="Cui Y."/>
            <person name="Fang C."/>
            <person name="Song Y."/>
        </authorList>
    </citation>
    <scope>NUCLEOTIDE SEQUENCE [LARGE SCALE GENOMIC DNA]</scope>
    <source>
        <strain evidence="2 3">A-3-E</strain>
    </source>
</reference>
<protein>
    <submittedName>
        <fullName evidence="2">Uncharacterized protein</fullName>
    </submittedName>
</protein>